<accession>A0AAN9G2S9</accession>
<sequence>MQKICKASLSTVGRHNVGPMLPETRTLLTNFFMPFVNRLGELLQDPKFLWKDLWSNKSTRMTCCRQSLEKRKCVTRT</sequence>
<dbReference type="AlphaFoldDB" id="A0AAN9G2S9"/>
<dbReference type="Proteomes" id="UP001374579">
    <property type="component" value="Unassembled WGS sequence"/>
</dbReference>
<comment type="caution">
    <text evidence="1">The sequence shown here is derived from an EMBL/GenBank/DDBJ whole genome shotgun (WGS) entry which is preliminary data.</text>
</comment>
<dbReference type="EMBL" id="JBAMIC010000021">
    <property type="protein sequence ID" value="KAK7092794.1"/>
    <property type="molecule type" value="Genomic_DNA"/>
</dbReference>
<reference evidence="1 2" key="1">
    <citation type="submission" date="2024-02" db="EMBL/GenBank/DDBJ databases">
        <title>Chromosome-scale genome assembly of the rough periwinkle Littorina saxatilis.</title>
        <authorList>
            <person name="De Jode A."/>
            <person name="Faria R."/>
            <person name="Formenti G."/>
            <person name="Sims Y."/>
            <person name="Smith T.P."/>
            <person name="Tracey A."/>
            <person name="Wood J.M.D."/>
            <person name="Zagrodzka Z.B."/>
            <person name="Johannesson K."/>
            <person name="Butlin R.K."/>
            <person name="Leder E.H."/>
        </authorList>
    </citation>
    <scope>NUCLEOTIDE SEQUENCE [LARGE SCALE GENOMIC DNA]</scope>
    <source>
        <strain evidence="1">Snail1</strain>
        <tissue evidence="1">Muscle</tissue>
    </source>
</reference>
<proteinExistence type="predicted"/>
<name>A0AAN9G2S9_9CAEN</name>
<protein>
    <submittedName>
        <fullName evidence="1">Uncharacterized protein</fullName>
    </submittedName>
</protein>
<evidence type="ECO:0000313" key="1">
    <source>
        <dbReference type="EMBL" id="KAK7092794.1"/>
    </source>
</evidence>
<gene>
    <name evidence="1" type="ORF">V1264_008485</name>
</gene>
<organism evidence="1 2">
    <name type="scientific">Littorina saxatilis</name>
    <dbReference type="NCBI Taxonomy" id="31220"/>
    <lineage>
        <taxon>Eukaryota</taxon>
        <taxon>Metazoa</taxon>
        <taxon>Spiralia</taxon>
        <taxon>Lophotrochozoa</taxon>
        <taxon>Mollusca</taxon>
        <taxon>Gastropoda</taxon>
        <taxon>Caenogastropoda</taxon>
        <taxon>Littorinimorpha</taxon>
        <taxon>Littorinoidea</taxon>
        <taxon>Littorinidae</taxon>
        <taxon>Littorina</taxon>
    </lineage>
</organism>
<evidence type="ECO:0000313" key="2">
    <source>
        <dbReference type="Proteomes" id="UP001374579"/>
    </source>
</evidence>
<keyword evidence="2" id="KW-1185">Reference proteome</keyword>